<sequence>MTLLTELNSDIKVAMKNKDREVLSVLRMMKSSLQNEEIKKGEPLIVDEELTVLSREVKQRKDSIEEFSKAGRDDLVEKTEAELAVVSRYLPEQLTDDELRRIITQVISETGASSMKEFGKVMSAVMPKVRGKADGQHVNVLVKELIS</sequence>
<gene>
    <name evidence="1" type="ORF">CBF37_00270</name>
</gene>
<evidence type="ECO:0000313" key="1">
    <source>
        <dbReference type="EMBL" id="RSU00482.1"/>
    </source>
</evidence>
<protein>
    <submittedName>
        <fullName evidence="1">Aspartyl-tRNA amidotransferase</fullName>
    </submittedName>
</protein>
<dbReference type="PANTHER" id="PTHR28055">
    <property type="entry name" value="ALTERED INHERITANCE OF MITOCHONDRIA PROTEIN 41, MITOCHONDRIAL"/>
    <property type="match status" value="1"/>
</dbReference>
<accession>A0A430A240</accession>
<dbReference type="AlphaFoldDB" id="A0A430A240"/>
<dbReference type="Pfam" id="PF09424">
    <property type="entry name" value="YqeY"/>
    <property type="match status" value="1"/>
</dbReference>
<dbReference type="EMBL" id="NGJS01000001">
    <property type="protein sequence ID" value="RSU00482.1"/>
    <property type="molecule type" value="Genomic_DNA"/>
</dbReference>
<dbReference type="OrthoDB" id="9794041at2"/>
<proteinExistence type="predicted"/>
<dbReference type="Proteomes" id="UP000287857">
    <property type="component" value="Unassembled WGS sequence"/>
</dbReference>
<dbReference type="Gene3D" id="1.10.10.410">
    <property type="match status" value="1"/>
</dbReference>
<dbReference type="GO" id="GO:0016884">
    <property type="term" value="F:carbon-nitrogen ligase activity, with glutamine as amido-N-donor"/>
    <property type="evidence" value="ECO:0007669"/>
    <property type="project" value="InterPro"/>
</dbReference>
<dbReference type="GO" id="GO:0016740">
    <property type="term" value="F:transferase activity"/>
    <property type="evidence" value="ECO:0007669"/>
    <property type="project" value="UniProtKB-KW"/>
</dbReference>
<dbReference type="SUPFAM" id="SSF89095">
    <property type="entry name" value="GatB/YqeY motif"/>
    <property type="match status" value="1"/>
</dbReference>
<keyword evidence="1" id="KW-0808">Transferase</keyword>
<dbReference type="PANTHER" id="PTHR28055:SF1">
    <property type="entry name" value="ALTERED INHERITANCE OF MITOCHONDRIA PROTEIN 41, MITOCHONDRIAL"/>
    <property type="match status" value="1"/>
</dbReference>
<dbReference type="InterPro" id="IPR019004">
    <property type="entry name" value="YqeY/Aim41"/>
</dbReference>
<dbReference type="Gene3D" id="1.10.1510.10">
    <property type="entry name" value="Uncharacterised protein YqeY/AIM41 PF09424, N-terminal domain"/>
    <property type="match status" value="1"/>
</dbReference>
<dbReference type="RefSeq" id="WP_125982807.1">
    <property type="nucleotide sequence ID" value="NZ_NGJS01000001.1"/>
</dbReference>
<keyword evidence="2" id="KW-1185">Reference proteome</keyword>
<comment type="caution">
    <text evidence="1">The sequence shown here is derived from an EMBL/GenBank/DDBJ whole genome shotgun (WGS) entry which is preliminary data.</text>
</comment>
<organism evidence="1 2">
    <name type="scientific">Vagococcus vulneris</name>
    <dbReference type="NCBI Taxonomy" id="1977869"/>
    <lineage>
        <taxon>Bacteria</taxon>
        <taxon>Bacillati</taxon>
        <taxon>Bacillota</taxon>
        <taxon>Bacilli</taxon>
        <taxon>Lactobacillales</taxon>
        <taxon>Enterococcaceae</taxon>
        <taxon>Vagococcus</taxon>
    </lineage>
</organism>
<evidence type="ECO:0000313" key="2">
    <source>
        <dbReference type="Proteomes" id="UP000287857"/>
    </source>
</evidence>
<dbReference type="InterPro" id="IPR042184">
    <property type="entry name" value="YqeY/Aim41_N"/>
</dbReference>
<name>A0A430A240_9ENTE</name>
<dbReference type="InterPro" id="IPR003789">
    <property type="entry name" value="Asn/Gln_tRNA_amidoTrase-B-like"/>
</dbReference>
<dbReference type="InterPro" id="IPR023168">
    <property type="entry name" value="GatB_Yqey_C_2"/>
</dbReference>
<reference evidence="1 2" key="1">
    <citation type="submission" date="2017-05" db="EMBL/GenBank/DDBJ databases">
        <title>Vagococcus spp. assemblies.</title>
        <authorList>
            <person name="Gulvik C.A."/>
        </authorList>
    </citation>
    <scope>NUCLEOTIDE SEQUENCE [LARGE SCALE GENOMIC DNA]</scope>
    <source>
        <strain evidence="1 2">SS1995</strain>
    </source>
</reference>